<accession>A0A8J6L1N1</accession>
<organism evidence="2 3">
    <name type="scientific">Microtus ochrogaster</name>
    <name type="common">Prairie vole</name>
    <dbReference type="NCBI Taxonomy" id="79684"/>
    <lineage>
        <taxon>Eukaryota</taxon>
        <taxon>Metazoa</taxon>
        <taxon>Chordata</taxon>
        <taxon>Craniata</taxon>
        <taxon>Vertebrata</taxon>
        <taxon>Euteleostomi</taxon>
        <taxon>Mammalia</taxon>
        <taxon>Eutheria</taxon>
        <taxon>Euarchontoglires</taxon>
        <taxon>Glires</taxon>
        <taxon>Rodentia</taxon>
        <taxon>Myomorpha</taxon>
        <taxon>Muroidea</taxon>
        <taxon>Cricetidae</taxon>
        <taxon>Arvicolinae</taxon>
        <taxon>Microtus</taxon>
    </lineage>
</organism>
<feature type="region of interest" description="Disordered" evidence="1">
    <location>
        <begin position="50"/>
        <end position="145"/>
    </location>
</feature>
<name>A0A8J6L1N1_MICOH</name>
<protein>
    <submittedName>
        <fullName evidence="2">Uncharacterized protein</fullName>
    </submittedName>
</protein>
<sequence length="145" mass="15105">MGRCGWVESPVSDRLRNRWTWQSQVPSVSPPRGGPPRRAPITLTQMMRLSHSGSSGCGSGCGSSMVREPRRRAPSDGRASQPGPASTTCAPATGARPPGPAPAPLTRAKPHAADVAARPPPCPPRPSRATAPEPAPPADRSPRAE</sequence>
<evidence type="ECO:0000313" key="3">
    <source>
        <dbReference type="Proteomes" id="UP000710432"/>
    </source>
</evidence>
<dbReference type="AlphaFoldDB" id="A0A8J6L1N1"/>
<evidence type="ECO:0000313" key="2">
    <source>
        <dbReference type="EMBL" id="KAH0518976.1"/>
    </source>
</evidence>
<comment type="caution">
    <text evidence="2">The sequence shown here is derived from an EMBL/GenBank/DDBJ whole genome shotgun (WGS) entry which is preliminary data.</text>
</comment>
<gene>
    <name evidence="2" type="ORF">LTLLF_114820</name>
</gene>
<proteinExistence type="predicted"/>
<reference evidence="2" key="1">
    <citation type="submission" date="2020-03" db="EMBL/GenBank/DDBJ databases">
        <title>Studies in the Genomics of Life Span.</title>
        <authorList>
            <person name="Glass D."/>
        </authorList>
    </citation>
    <scope>NUCLEOTIDE SEQUENCE</scope>
    <source>
        <strain evidence="2">LTLLF</strain>
        <tissue evidence="2">Muscle</tissue>
    </source>
</reference>
<dbReference type="Proteomes" id="UP000710432">
    <property type="component" value="Unassembled WGS sequence"/>
</dbReference>
<dbReference type="EMBL" id="JAATJU010009089">
    <property type="protein sequence ID" value="KAH0518976.1"/>
    <property type="molecule type" value="Genomic_DNA"/>
</dbReference>
<evidence type="ECO:0000256" key="1">
    <source>
        <dbReference type="SAM" id="MobiDB-lite"/>
    </source>
</evidence>